<protein>
    <recommendedName>
        <fullName evidence="4">RNA polymerase sigma-70 region 2 domain-containing protein</fullName>
    </recommendedName>
</protein>
<proteinExistence type="predicted"/>
<evidence type="ECO:0000313" key="3">
    <source>
        <dbReference type="Proteomes" id="UP001501461"/>
    </source>
</evidence>
<gene>
    <name evidence="2" type="ORF">GCM10009720_21110</name>
</gene>
<accession>A0ABN2UNH7</accession>
<feature type="compositionally biased region" description="Polar residues" evidence="1">
    <location>
        <begin position="1"/>
        <end position="13"/>
    </location>
</feature>
<comment type="caution">
    <text evidence="2">The sequence shown here is derived from an EMBL/GenBank/DDBJ whole genome shotgun (WGS) entry which is preliminary data.</text>
</comment>
<sequence>MTSAQQKQQSNRTGDGKYTTKSHSEADVALLAPQNTQQDDYDNIAEELGHDPLDYARGNARAAMGMKFNRRDSAFDADDLAQESVLAVMERYQKDGGKNVGSVKSWLNRTMKNKMTRMGEGKFHWPNSVAIRQYNELISAREQEQGTLSSGDKDKIRHHLLDNWDDINPTMKRHRPQPDFHLYTFKNTAVRLDGLEGSEGDLGGEENIGGFLLDNASDAPDHFTDIEVHEAIQDLEEVNPKAISDSQIASAQFSYSWLTDGNAPEIKPSLDKAEFEAAFQDLNISTTGSSEKAAQAVADWEQGEDLDEETGLVKPEIAALMKPFGGEENLSMGQQQSVMNTLTRNGRDARHVNKMWTISALSARLPDQHTGVAPQKKSNKKAA</sequence>
<dbReference type="InterPro" id="IPR013325">
    <property type="entry name" value="RNA_pol_sigma_r2"/>
</dbReference>
<reference evidence="2 3" key="1">
    <citation type="journal article" date="2019" name="Int. J. Syst. Evol. Microbiol.">
        <title>The Global Catalogue of Microorganisms (GCM) 10K type strain sequencing project: providing services to taxonomists for standard genome sequencing and annotation.</title>
        <authorList>
            <consortium name="The Broad Institute Genomics Platform"/>
            <consortium name="The Broad Institute Genome Sequencing Center for Infectious Disease"/>
            <person name="Wu L."/>
            <person name="Ma J."/>
        </authorList>
    </citation>
    <scope>NUCLEOTIDE SEQUENCE [LARGE SCALE GENOMIC DNA]</scope>
    <source>
        <strain evidence="2 3">JCM 13595</strain>
    </source>
</reference>
<organism evidence="2 3">
    <name type="scientific">Yaniella flava</name>
    <dbReference type="NCBI Taxonomy" id="287930"/>
    <lineage>
        <taxon>Bacteria</taxon>
        <taxon>Bacillati</taxon>
        <taxon>Actinomycetota</taxon>
        <taxon>Actinomycetes</taxon>
        <taxon>Micrococcales</taxon>
        <taxon>Micrococcaceae</taxon>
        <taxon>Yaniella</taxon>
    </lineage>
</organism>
<keyword evidence="3" id="KW-1185">Reference proteome</keyword>
<name>A0ABN2UNH7_9MICC</name>
<dbReference type="Proteomes" id="UP001501461">
    <property type="component" value="Unassembled WGS sequence"/>
</dbReference>
<feature type="region of interest" description="Disordered" evidence="1">
    <location>
        <begin position="1"/>
        <end position="37"/>
    </location>
</feature>
<dbReference type="SUPFAM" id="SSF88946">
    <property type="entry name" value="Sigma2 domain of RNA polymerase sigma factors"/>
    <property type="match status" value="1"/>
</dbReference>
<evidence type="ECO:0000313" key="2">
    <source>
        <dbReference type="EMBL" id="GAA2040468.1"/>
    </source>
</evidence>
<evidence type="ECO:0000256" key="1">
    <source>
        <dbReference type="SAM" id="MobiDB-lite"/>
    </source>
</evidence>
<dbReference type="EMBL" id="BAAAMN010000046">
    <property type="protein sequence ID" value="GAA2040468.1"/>
    <property type="molecule type" value="Genomic_DNA"/>
</dbReference>
<feature type="region of interest" description="Disordered" evidence="1">
    <location>
        <begin position="363"/>
        <end position="383"/>
    </location>
</feature>
<evidence type="ECO:0008006" key="4">
    <source>
        <dbReference type="Google" id="ProtNLM"/>
    </source>
</evidence>